<keyword evidence="1 2" id="KW-0728">SH3 domain</keyword>
<dbReference type="InterPro" id="IPR050670">
    <property type="entry name" value="STAM"/>
</dbReference>
<feature type="domain" description="SH3" evidence="4">
    <location>
        <begin position="412"/>
        <end position="472"/>
    </location>
</feature>
<dbReference type="EMBL" id="LN483332">
    <property type="protein sequence ID" value="CED85366.1"/>
    <property type="molecule type" value="Genomic_DNA"/>
</dbReference>
<dbReference type="SMART" id="SM00721">
    <property type="entry name" value="BAR"/>
    <property type="match status" value="1"/>
</dbReference>
<evidence type="ECO:0000256" key="3">
    <source>
        <dbReference type="SAM" id="MobiDB-lite"/>
    </source>
</evidence>
<feature type="region of interest" description="Disordered" evidence="3">
    <location>
        <begin position="310"/>
        <end position="337"/>
    </location>
</feature>
<feature type="compositionally biased region" description="Polar residues" evidence="3">
    <location>
        <begin position="609"/>
        <end position="621"/>
    </location>
</feature>
<keyword evidence="6" id="KW-0808">Transferase</keyword>
<dbReference type="InterPro" id="IPR004148">
    <property type="entry name" value="BAR_dom"/>
</dbReference>
<feature type="region of interest" description="Disordered" evidence="3">
    <location>
        <begin position="473"/>
        <end position="685"/>
    </location>
</feature>
<dbReference type="SMART" id="SM00326">
    <property type="entry name" value="SH3"/>
    <property type="match status" value="1"/>
</dbReference>
<organism evidence="6">
    <name type="scientific">Phaffia rhodozyma</name>
    <name type="common">Yeast</name>
    <name type="synonym">Xanthophyllomyces dendrorhous</name>
    <dbReference type="NCBI Taxonomy" id="264483"/>
    <lineage>
        <taxon>Eukaryota</taxon>
        <taxon>Fungi</taxon>
        <taxon>Dikarya</taxon>
        <taxon>Basidiomycota</taxon>
        <taxon>Agaricomycotina</taxon>
        <taxon>Tremellomycetes</taxon>
        <taxon>Cystofilobasidiales</taxon>
        <taxon>Mrakiaceae</taxon>
        <taxon>Phaffia</taxon>
    </lineage>
</organism>
<dbReference type="SUPFAM" id="SSF103657">
    <property type="entry name" value="BAR/IMD domain-like"/>
    <property type="match status" value="1"/>
</dbReference>
<feature type="compositionally biased region" description="Basic and acidic residues" evidence="3">
    <location>
        <begin position="515"/>
        <end position="526"/>
    </location>
</feature>
<dbReference type="InterPro" id="IPR027267">
    <property type="entry name" value="AH/BAR_dom_sf"/>
</dbReference>
<dbReference type="PRINTS" id="PR00452">
    <property type="entry name" value="SH3DOMAIN"/>
</dbReference>
<dbReference type="AlphaFoldDB" id="A0A0F7SV19"/>
<dbReference type="PANTHER" id="PTHR45929:SF3">
    <property type="entry name" value="JAK PATHWAY SIGNAL TRANSDUCTION ADAPTOR MOLECULE"/>
    <property type="match status" value="1"/>
</dbReference>
<feature type="compositionally biased region" description="Polar residues" evidence="3">
    <location>
        <begin position="547"/>
        <end position="556"/>
    </location>
</feature>
<protein>
    <submittedName>
        <fullName evidence="6">Lysophosphatidic acid acyltransferase endophilin/SH3GL, involved in synaptic vesicle formation</fullName>
    </submittedName>
</protein>
<name>A0A0F7SV19_PHARH</name>
<feature type="compositionally biased region" description="Basic and acidic residues" evidence="3">
    <location>
        <begin position="670"/>
        <end position="685"/>
    </location>
</feature>
<evidence type="ECO:0000259" key="4">
    <source>
        <dbReference type="PROSITE" id="PS50002"/>
    </source>
</evidence>
<sequence>MARLYARLLYCLPSRVSFNPVITRECVSDCNKMSFKKAGKQIDKFSQWTGEKLFKEEKTQHSRAFQDLETEVELKRKAVERLSQTSAAYLKSITKREKIEAPELQTDGSKVLLIEHVGLTMVHFGTELGLRSSYGQRLLEIGRAQCKIAAVQERYAEELIAGFLSGLERSTEEMKDYSAARKKLESRRLAMDAAQKRQLTSKKSSPALDEEVRVARARFDETQEDVEMRMEEISQNEGAYLDDLNGFLQAQVSFLDQQRDVLVELQDSLGSSSYAASTPYHSSAAPKKVSNAAARAAMFAEPVFASASEKNINRSRSNSTKSQTDNEKKSLFGSLRKKSIGGGSNGFNGVSVAGYIPGGRKSWGPLNGEEEDGDIAERRKDVSHKEAITMPDRPSLGGRRLTTSSVAEAGAGWGKIVRATFDYKGVERDELTLRVGDVITVIEEVSEDWWKGTLSSGKSGLFPSAYTQPLPLIRKTAPPVPPLLSTQRPTSAGRSFTQPIQQSASSRFSPPLRNGLDDRSTRDERSSFQYSDEDDHSHQPSRPKHTTYGSHSSTKQRGGYSDSDPESESEFNIRRDRNGRSIDRNRRSRSTDRSDFNDEEEAYDDKVGLTNTSTSPFRQPTSGVSLGLGRLGGKKPVPPPPPPSQRRGTVSGGSGVWSPGGESTGRKSARSLEAEDERNPFFDPN</sequence>
<dbReference type="SUPFAM" id="SSF50044">
    <property type="entry name" value="SH3-domain"/>
    <property type="match status" value="1"/>
</dbReference>
<dbReference type="Gene3D" id="2.30.30.40">
    <property type="entry name" value="SH3 Domains"/>
    <property type="match status" value="1"/>
</dbReference>
<feature type="compositionally biased region" description="Basic and acidic residues" evidence="3">
    <location>
        <begin position="571"/>
        <end position="596"/>
    </location>
</feature>
<dbReference type="GO" id="GO:0033565">
    <property type="term" value="C:ESCRT-0 complex"/>
    <property type="evidence" value="ECO:0007669"/>
    <property type="project" value="TreeGrafter"/>
</dbReference>
<dbReference type="Gene3D" id="1.20.1270.60">
    <property type="entry name" value="Arfaptin homology (AH) domain/BAR domain"/>
    <property type="match status" value="1"/>
</dbReference>
<feature type="domain" description="BAR" evidence="5">
    <location>
        <begin position="50"/>
        <end position="278"/>
    </location>
</feature>
<evidence type="ECO:0000256" key="2">
    <source>
        <dbReference type="PROSITE-ProRule" id="PRU00192"/>
    </source>
</evidence>
<proteinExistence type="predicted"/>
<feature type="compositionally biased region" description="Polar residues" evidence="3">
    <location>
        <begin position="484"/>
        <end position="508"/>
    </location>
</feature>
<dbReference type="InterPro" id="IPR001452">
    <property type="entry name" value="SH3_domain"/>
</dbReference>
<reference evidence="6" key="1">
    <citation type="submission" date="2014-08" db="EMBL/GenBank/DDBJ databases">
        <authorList>
            <person name="Sharma Rahul"/>
            <person name="Thines Marco"/>
        </authorList>
    </citation>
    <scope>NUCLEOTIDE SEQUENCE</scope>
</reference>
<dbReference type="PANTHER" id="PTHR45929">
    <property type="entry name" value="JAK PATHWAY SIGNAL TRANSDUCTION ADAPTOR MOLECULE"/>
    <property type="match status" value="1"/>
</dbReference>
<evidence type="ECO:0000256" key="1">
    <source>
        <dbReference type="ARBA" id="ARBA00022443"/>
    </source>
</evidence>
<dbReference type="CDD" id="cd00174">
    <property type="entry name" value="SH3"/>
    <property type="match status" value="1"/>
</dbReference>
<keyword evidence="6" id="KW-0012">Acyltransferase</keyword>
<dbReference type="InterPro" id="IPR036028">
    <property type="entry name" value="SH3-like_dom_sf"/>
</dbReference>
<dbReference type="Pfam" id="PF03114">
    <property type="entry name" value="BAR"/>
    <property type="match status" value="1"/>
</dbReference>
<feature type="compositionally biased region" description="Polar residues" evidence="3">
    <location>
        <begin position="310"/>
        <end position="323"/>
    </location>
</feature>
<evidence type="ECO:0000259" key="5">
    <source>
        <dbReference type="PROSITE" id="PS51021"/>
    </source>
</evidence>
<dbReference type="GO" id="GO:0043328">
    <property type="term" value="P:protein transport to vacuole involved in ubiquitin-dependent protein catabolic process via the multivesicular body sorting pathway"/>
    <property type="evidence" value="ECO:0007669"/>
    <property type="project" value="TreeGrafter"/>
</dbReference>
<accession>A0A0F7SV19</accession>
<dbReference type="PROSITE" id="PS50002">
    <property type="entry name" value="SH3"/>
    <property type="match status" value="1"/>
</dbReference>
<dbReference type="PROSITE" id="PS51021">
    <property type="entry name" value="BAR"/>
    <property type="match status" value="1"/>
</dbReference>
<evidence type="ECO:0000313" key="6">
    <source>
        <dbReference type="EMBL" id="CED85366.1"/>
    </source>
</evidence>
<dbReference type="GO" id="GO:0016746">
    <property type="term" value="F:acyltransferase activity"/>
    <property type="evidence" value="ECO:0007669"/>
    <property type="project" value="UniProtKB-KW"/>
</dbReference>
<dbReference type="Pfam" id="PF00018">
    <property type="entry name" value="SH3_1"/>
    <property type="match status" value="1"/>
</dbReference>